<gene>
    <name evidence="1" type="ORF">BpHYR1_011531</name>
</gene>
<reference evidence="1 2" key="1">
    <citation type="journal article" date="2018" name="Sci. Rep.">
        <title>Genomic signatures of local adaptation to the degree of environmental predictability in rotifers.</title>
        <authorList>
            <person name="Franch-Gras L."/>
            <person name="Hahn C."/>
            <person name="Garcia-Roger E.M."/>
            <person name="Carmona M.J."/>
            <person name="Serra M."/>
            <person name="Gomez A."/>
        </authorList>
    </citation>
    <scope>NUCLEOTIDE SEQUENCE [LARGE SCALE GENOMIC DNA]</scope>
    <source>
        <strain evidence="1">HYR1</strain>
    </source>
</reference>
<evidence type="ECO:0000313" key="1">
    <source>
        <dbReference type="EMBL" id="RNA16605.1"/>
    </source>
</evidence>
<name>A0A3M7R037_BRAPC</name>
<organism evidence="1 2">
    <name type="scientific">Brachionus plicatilis</name>
    <name type="common">Marine rotifer</name>
    <name type="synonym">Brachionus muelleri</name>
    <dbReference type="NCBI Taxonomy" id="10195"/>
    <lineage>
        <taxon>Eukaryota</taxon>
        <taxon>Metazoa</taxon>
        <taxon>Spiralia</taxon>
        <taxon>Gnathifera</taxon>
        <taxon>Rotifera</taxon>
        <taxon>Eurotatoria</taxon>
        <taxon>Monogononta</taxon>
        <taxon>Pseudotrocha</taxon>
        <taxon>Ploima</taxon>
        <taxon>Brachionidae</taxon>
        <taxon>Brachionus</taxon>
    </lineage>
</organism>
<dbReference type="EMBL" id="REGN01004671">
    <property type="protein sequence ID" value="RNA16605.1"/>
    <property type="molecule type" value="Genomic_DNA"/>
</dbReference>
<sequence>MRFLIFFIFYNVFLEKDKGTSLLISLVYKKKNENIVFLELANKKNSFSNNHKEINYYKTITMAKHFISAIPSLRIKIFLYETNET</sequence>
<dbReference type="Proteomes" id="UP000276133">
    <property type="component" value="Unassembled WGS sequence"/>
</dbReference>
<keyword evidence="2" id="KW-1185">Reference proteome</keyword>
<protein>
    <submittedName>
        <fullName evidence="1">Uncharacterized protein</fullName>
    </submittedName>
</protein>
<proteinExistence type="predicted"/>
<comment type="caution">
    <text evidence="1">The sequence shown here is derived from an EMBL/GenBank/DDBJ whole genome shotgun (WGS) entry which is preliminary data.</text>
</comment>
<evidence type="ECO:0000313" key="2">
    <source>
        <dbReference type="Proteomes" id="UP000276133"/>
    </source>
</evidence>
<dbReference type="AlphaFoldDB" id="A0A3M7R037"/>
<accession>A0A3M7R037</accession>